<dbReference type="OMA" id="NPENHRH"/>
<evidence type="ECO:0000256" key="4">
    <source>
        <dbReference type="ARBA" id="ARBA00023157"/>
    </source>
</evidence>
<dbReference type="Proteomes" id="UP000001640">
    <property type="component" value="Chromosome 2"/>
</dbReference>
<dbReference type="GO" id="GO:0033617">
    <property type="term" value="P:mitochondrial respiratory chain complex IV assembly"/>
    <property type="evidence" value="ECO:0007669"/>
    <property type="project" value="EnsemblFungi"/>
</dbReference>
<dbReference type="PANTHER" id="PTHR46811">
    <property type="entry name" value="COILED-COIL-HELIX-COILED-COIL-HELIX DOMAIN-CONTAINING PROTEIN 7"/>
    <property type="match status" value="1"/>
</dbReference>
<proteinExistence type="inferred from homology"/>
<dbReference type="KEGG" id="ncs:NCAS_0B07000"/>
<evidence type="ECO:0000256" key="5">
    <source>
        <dbReference type="ARBA" id="ARBA00038264"/>
    </source>
</evidence>
<name>G0VA54_NAUCA</name>
<evidence type="ECO:0000256" key="7">
    <source>
        <dbReference type="SAM" id="MobiDB-lite"/>
    </source>
</evidence>
<evidence type="ECO:0000313" key="9">
    <source>
        <dbReference type="Proteomes" id="UP000001640"/>
    </source>
</evidence>
<evidence type="ECO:0000256" key="3">
    <source>
        <dbReference type="ARBA" id="ARBA00023128"/>
    </source>
</evidence>
<dbReference type="STRING" id="1064592.G0VA54"/>
<reference evidence="8 9" key="1">
    <citation type="journal article" date="2011" name="Proc. Natl. Acad. Sci. U.S.A.">
        <title>Evolutionary erosion of yeast sex chromosomes by mating-type switching accidents.</title>
        <authorList>
            <person name="Gordon J.L."/>
            <person name="Armisen D."/>
            <person name="Proux-Wera E."/>
            <person name="Oheigeartaigh S.S."/>
            <person name="Byrne K.P."/>
            <person name="Wolfe K.H."/>
        </authorList>
    </citation>
    <scope>NUCLEOTIDE SEQUENCE [LARGE SCALE GENOMIC DNA]</scope>
    <source>
        <strain evidence="9">ATCC 76901 / BCRC 22586 / CBS 4309 / NBRC 1992 / NRRL Y-12630</strain>
    </source>
</reference>
<reference key="2">
    <citation type="submission" date="2011-08" db="EMBL/GenBank/DDBJ databases">
        <title>Genome sequence of Naumovozyma castellii.</title>
        <authorList>
            <person name="Gordon J.L."/>
            <person name="Armisen D."/>
            <person name="Proux-Wera E."/>
            <person name="OhEigeartaigh S.S."/>
            <person name="Byrne K.P."/>
            <person name="Wolfe K.H."/>
        </authorList>
    </citation>
    <scope>NUCLEOTIDE SEQUENCE</scope>
    <source>
        <strain>Type strain:CBS 4309</strain>
    </source>
</reference>
<comment type="subcellular location">
    <subcellularLocation>
        <location evidence="2">Mitochondrion intermembrane space</location>
    </subcellularLocation>
</comment>
<dbReference type="PANTHER" id="PTHR46811:SF1">
    <property type="entry name" value="COILED-COIL-HELIX-COILED-COIL-HELIX DOMAIN-CONTAINING PROTEIN 7"/>
    <property type="match status" value="1"/>
</dbReference>
<dbReference type="SUPFAM" id="SSF47072">
    <property type="entry name" value="Cysteine alpha-hairpin motif"/>
    <property type="match status" value="1"/>
</dbReference>
<dbReference type="eggNOG" id="KOG4618">
    <property type="taxonomic scope" value="Eukaryota"/>
</dbReference>
<dbReference type="GO" id="GO:0005758">
    <property type="term" value="C:mitochondrial intermembrane space"/>
    <property type="evidence" value="ECO:0007669"/>
    <property type="project" value="UniProtKB-SubCell"/>
</dbReference>
<dbReference type="PROSITE" id="PS51808">
    <property type="entry name" value="CHCH"/>
    <property type="match status" value="1"/>
</dbReference>
<protein>
    <recommendedName>
        <fullName evidence="6">Cytochrome c oxidase-assembly factor COX23, mitochondrial</fullName>
    </recommendedName>
</protein>
<dbReference type="HOGENOM" id="CLU_153383_1_0_1"/>
<evidence type="ECO:0000256" key="1">
    <source>
        <dbReference type="ARBA" id="ARBA00003875"/>
    </source>
</evidence>
<sequence length="108" mass="13150">MGEQEQPEEKGNNSNRKQDVNFTPDEKNPGSYKYFPDDPVQGLNKYKFIMKGDSEYYDPCQECSEMSRKCLERNPFDKSQCQEYFDAYRDCKKMWMKTRRENRKQWEK</sequence>
<dbReference type="FunCoup" id="G0VA54">
    <property type="interactions" value="23"/>
</dbReference>
<dbReference type="InterPro" id="IPR009069">
    <property type="entry name" value="Cys_alpha_HP_mot_SF"/>
</dbReference>
<keyword evidence="9" id="KW-1185">Reference proteome</keyword>
<dbReference type="InParanoid" id="G0VA54"/>
<evidence type="ECO:0000313" key="8">
    <source>
        <dbReference type="EMBL" id="CCC68784.1"/>
    </source>
</evidence>
<dbReference type="OrthoDB" id="9971592at2759"/>
<gene>
    <name evidence="8" type="primary">NCAS0B07000</name>
    <name evidence="8" type="ordered locus">NCAS_0B07000</name>
</gene>
<dbReference type="AlphaFoldDB" id="G0VA54"/>
<feature type="region of interest" description="Disordered" evidence="7">
    <location>
        <begin position="1"/>
        <end position="36"/>
    </location>
</feature>
<dbReference type="Gene3D" id="1.10.287.1130">
    <property type="entry name" value="CytochromE C oxidase copper chaperone"/>
    <property type="match status" value="1"/>
</dbReference>
<feature type="compositionally biased region" description="Basic and acidic residues" evidence="7">
    <location>
        <begin position="7"/>
        <end position="28"/>
    </location>
</feature>
<comment type="similarity">
    <text evidence="5">Belongs to the COX23 family.</text>
</comment>
<evidence type="ECO:0000256" key="6">
    <source>
        <dbReference type="ARBA" id="ARBA00041104"/>
    </source>
</evidence>
<dbReference type="RefSeq" id="XP_003675155.1">
    <property type="nucleotide sequence ID" value="XM_003675107.1"/>
</dbReference>
<organism evidence="8 9">
    <name type="scientific">Naumovozyma castellii</name>
    <name type="common">Yeast</name>
    <name type="synonym">Saccharomyces castellii</name>
    <dbReference type="NCBI Taxonomy" id="27288"/>
    <lineage>
        <taxon>Eukaryota</taxon>
        <taxon>Fungi</taxon>
        <taxon>Dikarya</taxon>
        <taxon>Ascomycota</taxon>
        <taxon>Saccharomycotina</taxon>
        <taxon>Saccharomycetes</taxon>
        <taxon>Saccharomycetales</taxon>
        <taxon>Saccharomycetaceae</taxon>
        <taxon>Naumovozyma</taxon>
    </lineage>
</organism>
<evidence type="ECO:0000256" key="2">
    <source>
        <dbReference type="ARBA" id="ARBA00004569"/>
    </source>
</evidence>
<dbReference type="EMBL" id="HE576753">
    <property type="protein sequence ID" value="CCC68784.1"/>
    <property type="molecule type" value="Genomic_DNA"/>
</dbReference>
<dbReference type="InterPro" id="IPR051040">
    <property type="entry name" value="COX23"/>
</dbReference>
<keyword evidence="4" id="KW-1015">Disulfide bond</keyword>
<keyword evidence="3" id="KW-0496">Mitochondrion</keyword>
<dbReference type="GeneID" id="96902341"/>
<comment type="function">
    <text evidence="1">Required for the assembly of cytochrome c oxidase.</text>
</comment>
<accession>G0VA54</accession>